<dbReference type="CDD" id="cd06160">
    <property type="entry name" value="S2P-M50_like_2"/>
    <property type="match status" value="1"/>
</dbReference>
<keyword evidence="4 14" id="KW-0645">Protease</keyword>
<organism evidence="14 15">
    <name type="scientific">Desmospora profundinema</name>
    <dbReference type="NCBI Taxonomy" id="1571184"/>
    <lineage>
        <taxon>Bacteria</taxon>
        <taxon>Bacillati</taxon>
        <taxon>Bacillota</taxon>
        <taxon>Bacilli</taxon>
        <taxon>Bacillales</taxon>
        <taxon>Thermoactinomycetaceae</taxon>
        <taxon>Desmospora</taxon>
    </lineage>
</organism>
<evidence type="ECO:0000256" key="3">
    <source>
        <dbReference type="ARBA" id="ARBA00007931"/>
    </source>
</evidence>
<protein>
    <submittedName>
        <fullName evidence="14">Zn-dependent protease</fullName>
    </submittedName>
</protein>
<keyword evidence="10" id="KW-0482">Metalloprotease</keyword>
<evidence type="ECO:0000256" key="2">
    <source>
        <dbReference type="ARBA" id="ARBA00004141"/>
    </source>
</evidence>
<feature type="domain" description="Peptidase M50" evidence="13">
    <location>
        <begin position="59"/>
        <end position="133"/>
    </location>
</feature>
<feature type="transmembrane region" description="Helical" evidence="12">
    <location>
        <begin position="173"/>
        <end position="206"/>
    </location>
</feature>
<comment type="caution">
    <text evidence="14">The sequence shown here is derived from an EMBL/GenBank/DDBJ whole genome shotgun (WGS) entry which is preliminary data.</text>
</comment>
<feature type="transmembrane region" description="Helical" evidence="12">
    <location>
        <begin position="333"/>
        <end position="351"/>
    </location>
</feature>
<evidence type="ECO:0000256" key="1">
    <source>
        <dbReference type="ARBA" id="ARBA00001947"/>
    </source>
</evidence>
<dbReference type="InterPro" id="IPR008915">
    <property type="entry name" value="Peptidase_M50"/>
</dbReference>
<keyword evidence="5 12" id="KW-0812">Transmembrane</keyword>
<feature type="transmembrane region" description="Helical" evidence="12">
    <location>
        <begin position="82"/>
        <end position="100"/>
    </location>
</feature>
<evidence type="ECO:0000256" key="6">
    <source>
        <dbReference type="ARBA" id="ARBA00022723"/>
    </source>
</evidence>
<feature type="transmembrane region" description="Helical" evidence="12">
    <location>
        <begin position="112"/>
        <end position="132"/>
    </location>
</feature>
<keyword evidence="8" id="KW-0862">Zinc</keyword>
<feature type="transmembrane region" description="Helical" evidence="12">
    <location>
        <begin position="139"/>
        <end position="161"/>
    </location>
</feature>
<evidence type="ECO:0000256" key="7">
    <source>
        <dbReference type="ARBA" id="ARBA00022801"/>
    </source>
</evidence>
<dbReference type="Pfam" id="PF02163">
    <property type="entry name" value="Peptidase_M50"/>
    <property type="match status" value="1"/>
</dbReference>
<reference evidence="14 15" key="1">
    <citation type="submission" date="2023-07" db="EMBL/GenBank/DDBJ databases">
        <title>Genomic Encyclopedia of Type Strains, Phase IV (KMG-IV): sequencing the most valuable type-strain genomes for metagenomic binning, comparative biology and taxonomic classification.</title>
        <authorList>
            <person name="Goeker M."/>
        </authorList>
    </citation>
    <scope>NUCLEOTIDE SEQUENCE [LARGE SCALE GENOMIC DNA]</scope>
    <source>
        <strain evidence="14 15">DSM 45903</strain>
    </source>
</reference>
<comment type="similarity">
    <text evidence="3">Belongs to the peptidase M50B family.</text>
</comment>
<gene>
    <name evidence="14" type="ORF">JOE21_003018</name>
</gene>
<evidence type="ECO:0000256" key="12">
    <source>
        <dbReference type="SAM" id="Phobius"/>
    </source>
</evidence>
<proteinExistence type="inferred from homology"/>
<evidence type="ECO:0000313" key="15">
    <source>
        <dbReference type="Proteomes" id="UP001185012"/>
    </source>
</evidence>
<evidence type="ECO:0000256" key="11">
    <source>
        <dbReference type="ARBA" id="ARBA00023136"/>
    </source>
</evidence>
<dbReference type="GO" id="GO:0008233">
    <property type="term" value="F:peptidase activity"/>
    <property type="evidence" value="ECO:0007669"/>
    <property type="project" value="UniProtKB-KW"/>
</dbReference>
<evidence type="ECO:0000256" key="4">
    <source>
        <dbReference type="ARBA" id="ARBA00022670"/>
    </source>
</evidence>
<dbReference type="Proteomes" id="UP001185012">
    <property type="component" value="Unassembled WGS sequence"/>
</dbReference>
<name>A0ABU1IQB9_9BACL</name>
<evidence type="ECO:0000256" key="5">
    <source>
        <dbReference type="ARBA" id="ARBA00022692"/>
    </source>
</evidence>
<evidence type="ECO:0000259" key="13">
    <source>
        <dbReference type="Pfam" id="PF02163"/>
    </source>
</evidence>
<keyword evidence="6" id="KW-0479">Metal-binding</keyword>
<dbReference type="PANTHER" id="PTHR39188:SF3">
    <property type="entry name" value="STAGE IV SPORULATION PROTEIN FB"/>
    <property type="match status" value="1"/>
</dbReference>
<dbReference type="GO" id="GO:0006508">
    <property type="term" value="P:proteolysis"/>
    <property type="evidence" value="ECO:0007669"/>
    <property type="project" value="UniProtKB-KW"/>
</dbReference>
<sequence>MGSNHKEKRGAGWFARVGGMIRRAVQAIPALLKLGKAGGTFWSMVITVVVYTLIFPWTFSLGLVVMIFIHEMGHVWAAKRKRLPVSAPAFIPFVGALITLKKQPQDAATEAYVALGGPVVGTIGAFACYLLYLWSGLDVLLPISLIGFILNLFNLLPIHPLDGGRIVTAISRWFWAAGLAAGLFLILYTFNILLVLIWLLFAYQLWDTYFPRKRQKVRTLQATARFGRERFDHMGVWIPGEKHERELEFVQYCTLRNREHWCDIVYPGVGIIHRLHDFTGRFKGVRLMETRVEEEETGPSVHMELQLTYVPGEEEGFLRKDEAYYNVKARTRFGYGLVYFGLGAFLLYMVFQLTGFSLAGPAVVS</sequence>
<dbReference type="PANTHER" id="PTHR39188">
    <property type="entry name" value="MEMBRANE-ASSOCIATED ZINC METALLOPROTEASE M50B"/>
    <property type="match status" value="1"/>
</dbReference>
<feature type="transmembrane region" description="Helical" evidence="12">
    <location>
        <begin position="41"/>
        <end position="70"/>
    </location>
</feature>
<evidence type="ECO:0000256" key="10">
    <source>
        <dbReference type="ARBA" id="ARBA00023049"/>
    </source>
</evidence>
<dbReference type="EMBL" id="JAVDQG010000007">
    <property type="protein sequence ID" value="MDR6227006.1"/>
    <property type="molecule type" value="Genomic_DNA"/>
</dbReference>
<keyword evidence="11 12" id="KW-0472">Membrane</keyword>
<keyword evidence="7" id="KW-0378">Hydrolase</keyword>
<evidence type="ECO:0000313" key="14">
    <source>
        <dbReference type="EMBL" id="MDR6227006.1"/>
    </source>
</evidence>
<accession>A0ABU1IQB9</accession>
<keyword evidence="15" id="KW-1185">Reference proteome</keyword>
<dbReference type="RefSeq" id="WP_309867699.1">
    <property type="nucleotide sequence ID" value="NZ_JAVDQG010000007.1"/>
</dbReference>
<comment type="subcellular location">
    <subcellularLocation>
        <location evidence="2">Membrane</location>
        <topology evidence="2">Multi-pass membrane protein</topology>
    </subcellularLocation>
</comment>
<keyword evidence="9 12" id="KW-1133">Transmembrane helix</keyword>
<evidence type="ECO:0000256" key="9">
    <source>
        <dbReference type="ARBA" id="ARBA00022989"/>
    </source>
</evidence>
<comment type="cofactor">
    <cofactor evidence="1">
        <name>Zn(2+)</name>
        <dbReference type="ChEBI" id="CHEBI:29105"/>
    </cofactor>
</comment>
<evidence type="ECO:0000256" key="8">
    <source>
        <dbReference type="ARBA" id="ARBA00022833"/>
    </source>
</evidence>